<evidence type="ECO:0000259" key="3">
    <source>
        <dbReference type="SMART" id="SM00474"/>
    </source>
</evidence>
<evidence type="ECO:0000313" key="4">
    <source>
        <dbReference type="EMBL" id="CAI8612823.1"/>
    </source>
</evidence>
<dbReference type="SMART" id="SM00474">
    <property type="entry name" value="35EXOc"/>
    <property type="match status" value="1"/>
</dbReference>
<reference evidence="4 5" key="1">
    <citation type="submission" date="2023-01" db="EMBL/GenBank/DDBJ databases">
        <authorList>
            <person name="Kreplak J."/>
        </authorList>
    </citation>
    <scope>NUCLEOTIDE SEQUENCE [LARGE SCALE GENOMIC DNA]</scope>
</reference>
<dbReference type="GO" id="GO:0005737">
    <property type="term" value="C:cytoplasm"/>
    <property type="evidence" value="ECO:0007669"/>
    <property type="project" value="TreeGrafter"/>
</dbReference>
<dbReference type="AlphaFoldDB" id="A0AAV1ATZ4"/>
<dbReference type="SUPFAM" id="SSF53098">
    <property type="entry name" value="Ribonuclease H-like"/>
    <property type="match status" value="1"/>
</dbReference>
<dbReference type="GO" id="GO:0003676">
    <property type="term" value="F:nucleic acid binding"/>
    <property type="evidence" value="ECO:0007669"/>
    <property type="project" value="InterPro"/>
</dbReference>
<feature type="domain" description="3'-5' exonuclease" evidence="3">
    <location>
        <begin position="25"/>
        <end position="208"/>
    </location>
</feature>
<dbReference type="FunFam" id="3.30.420.10:FF:000054">
    <property type="entry name" value="Werner Syndrome-like exonuclease"/>
    <property type="match status" value="1"/>
</dbReference>
<name>A0AAV1ATZ4_VICFA</name>
<dbReference type="CDD" id="cd06141">
    <property type="entry name" value="WRN_exo"/>
    <property type="match status" value="1"/>
</dbReference>
<dbReference type="PANTHER" id="PTHR13620:SF105">
    <property type="entry name" value="OS01G0737700 PROTEIN"/>
    <property type="match status" value="1"/>
</dbReference>
<dbReference type="InterPro" id="IPR036397">
    <property type="entry name" value="RNaseH_sf"/>
</dbReference>
<dbReference type="InterPro" id="IPR051132">
    <property type="entry name" value="3-5_Exonuclease_domain"/>
</dbReference>
<dbReference type="InterPro" id="IPR012337">
    <property type="entry name" value="RNaseH-like_sf"/>
</dbReference>
<evidence type="ECO:0000256" key="2">
    <source>
        <dbReference type="ARBA" id="ARBA00022801"/>
    </source>
</evidence>
<keyword evidence="5" id="KW-1185">Reference proteome</keyword>
<dbReference type="EMBL" id="OX451740">
    <property type="protein sequence ID" value="CAI8612823.1"/>
    <property type="molecule type" value="Genomic_DNA"/>
</dbReference>
<organism evidence="4 5">
    <name type="scientific">Vicia faba</name>
    <name type="common">Broad bean</name>
    <name type="synonym">Faba vulgaris</name>
    <dbReference type="NCBI Taxonomy" id="3906"/>
    <lineage>
        <taxon>Eukaryota</taxon>
        <taxon>Viridiplantae</taxon>
        <taxon>Streptophyta</taxon>
        <taxon>Embryophyta</taxon>
        <taxon>Tracheophyta</taxon>
        <taxon>Spermatophyta</taxon>
        <taxon>Magnoliopsida</taxon>
        <taxon>eudicotyledons</taxon>
        <taxon>Gunneridae</taxon>
        <taxon>Pentapetalae</taxon>
        <taxon>rosids</taxon>
        <taxon>fabids</taxon>
        <taxon>Fabales</taxon>
        <taxon>Fabaceae</taxon>
        <taxon>Papilionoideae</taxon>
        <taxon>50 kb inversion clade</taxon>
        <taxon>NPAAA clade</taxon>
        <taxon>Hologalegina</taxon>
        <taxon>IRL clade</taxon>
        <taxon>Fabeae</taxon>
        <taxon>Vicia</taxon>
    </lineage>
</organism>
<dbReference type="GO" id="GO:0006139">
    <property type="term" value="P:nucleobase-containing compound metabolic process"/>
    <property type="evidence" value="ECO:0007669"/>
    <property type="project" value="InterPro"/>
</dbReference>
<sequence>MYTSLFERAPPDQTNNKYNIVFHSITIHTTVTHAPSVVEDWLSNLPRNNNNRSYLVGLDVEWLPNRQPSMDNPVAVLQLCVDKECLVFQIIHAPSIPESLVAFLENQNNTFVGVGVGEDVEKLLRDYSLRVANFVELCTLAVEKIGDHMKRAGLKTLALHILGKGMEKPRKITMSKWNDLKLSHQQVRYACIDAFVSFEIGRILNAGN</sequence>
<dbReference type="Gene3D" id="3.30.420.10">
    <property type="entry name" value="Ribonuclease H-like superfamily/Ribonuclease H"/>
    <property type="match status" value="1"/>
</dbReference>
<evidence type="ECO:0000256" key="1">
    <source>
        <dbReference type="ARBA" id="ARBA00022722"/>
    </source>
</evidence>
<gene>
    <name evidence="4" type="ORF">VFH_V052720</name>
</gene>
<proteinExistence type="predicted"/>
<accession>A0AAV1ATZ4</accession>
<dbReference type="PANTHER" id="PTHR13620">
    <property type="entry name" value="3-5 EXONUCLEASE"/>
    <property type="match status" value="1"/>
</dbReference>
<dbReference type="Pfam" id="PF01612">
    <property type="entry name" value="DNA_pol_A_exo1"/>
    <property type="match status" value="1"/>
</dbReference>
<dbReference type="GO" id="GO:0008408">
    <property type="term" value="F:3'-5' exonuclease activity"/>
    <property type="evidence" value="ECO:0007669"/>
    <property type="project" value="InterPro"/>
</dbReference>
<keyword evidence="1" id="KW-0540">Nuclease</keyword>
<dbReference type="GO" id="GO:0005634">
    <property type="term" value="C:nucleus"/>
    <property type="evidence" value="ECO:0007669"/>
    <property type="project" value="TreeGrafter"/>
</dbReference>
<keyword evidence="2" id="KW-0378">Hydrolase</keyword>
<protein>
    <recommendedName>
        <fullName evidence="3">3'-5' exonuclease domain-containing protein</fullName>
    </recommendedName>
</protein>
<evidence type="ECO:0000313" key="5">
    <source>
        <dbReference type="Proteomes" id="UP001157006"/>
    </source>
</evidence>
<dbReference type="Proteomes" id="UP001157006">
    <property type="component" value="Chromosome 5"/>
</dbReference>
<dbReference type="InterPro" id="IPR002562">
    <property type="entry name" value="3'-5'_exonuclease_dom"/>
</dbReference>